<dbReference type="AlphaFoldDB" id="A0A9X2AMF1"/>
<evidence type="ECO:0000313" key="2">
    <source>
        <dbReference type="EMBL" id="MCI2230265.1"/>
    </source>
</evidence>
<sequence length="38" mass="4334">MQEIIAYTLVILAVVFLVKKFIFPSKKSKNCSTDCDCH</sequence>
<evidence type="ECO:0000313" key="3">
    <source>
        <dbReference type="Proteomes" id="UP001139369"/>
    </source>
</evidence>
<keyword evidence="3" id="KW-1185">Reference proteome</keyword>
<dbReference type="EMBL" id="JAKQYM010000013">
    <property type="protein sequence ID" value="MCI2230265.1"/>
    <property type="molecule type" value="Genomic_DNA"/>
</dbReference>
<proteinExistence type="predicted"/>
<keyword evidence="1" id="KW-0812">Transmembrane</keyword>
<reference evidence="2" key="1">
    <citation type="submission" date="2022-02" db="EMBL/GenBank/DDBJ databases">
        <title>Polaribacter sp. MSW13, isolated from seawater.</title>
        <authorList>
            <person name="Kristyanto S."/>
            <person name="Jung J."/>
            <person name="Jeon C.O."/>
        </authorList>
    </citation>
    <scope>NUCLEOTIDE SEQUENCE</scope>
    <source>
        <strain evidence="2">MSW13</strain>
    </source>
</reference>
<accession>A0A9X2AMF1</accession>
<dbReference type="Proteomes" id="UP001139369">
    <property type="component" value="Unassembled WGS sequence"/>
</dbReference>
<comment type="caution">
    <text evidence="2">The sequence shown here is derived from an EMBL/GenBank/DDBJ whole genome shotgun (WGS) entry which is preliminary data.</text>
</comment>
<keyword evidence="1" id="KW-1133">Transmembrane helix</keyword>
<keyword evidence="1" id="KW-0472">Membrane</keyword>
<protein>
    <submittedName>
        <fullName evidence="2">FeoB-associated Cys-rich membrane protein</fullName>
    </submittedName>
</protein>
<organism evidence="2 3">
    <name type="scientific">Polaribacter marinus</name>
    <dbReference type="NCBI Taxonomy" id="2916838"/>
    <lineage>
        <taxon>Bacteria</taxon>
        <taxon>Pseudomonadati</taxon>
        <taxon>Bacteroidota</taxon>
        <taxon>Flavobacteriia</taxon>
        <taxon>Flavobacteriales</taxon>
        <taxon>Flavobacteriaceae</taxon>
    </lineage>
</organism>
<feature type="transmembrane region" description="Helical" evidence="1">
    <location>
        <begin position="6"/>
        <end position="23"/>
    </location>
</feature>
<gene>
    <name evidence="2" type="ORF">MC378_13890</name>
</gene>
<evidence type="ECO:0000256" key="1">
    <source>
        <dbReference type="SAM" id="Phobius"/>
    </source>
</evidence>
<name>A0A9X2AMF1_9FLAO</name>